<dbReference type="PANTHER" id="PTHR30386:SF19">
    <property type="entry name" value="MULTIDRUG EXPORT PROTEIN EMRA-RELATED"/>
    <property type="match status" value="1"/>
</dbReference>
<keyword evidence="3" id="KW-0472">Membrane</keyword>
<accession>A0A4S1WMK3</accession>
<feature type="domain" description="p-hydroxybenzoic acid efflux pump subunit AaeA-like beta-barrel" evidence="5">
    <location>
        <begin position="273"/>
        <end position="361"/>
    </location>
</feature>
<keyword evidence="7" id="KW-1185">Reference proteome</keyword>
<dbReference type="AlphaFoldDB" id="A0A4S1WMK3"/>
<feature type="domain" description="Multidrug resistance protein MdtA-like barrel-sandwich hybrid" evidence="4">
    <location>
        <begin position="77"/>
        <end position="266"/>
    </location>
</feature>
<reference evidence="6 7" key="1">
    <citation type="submission" date="2019-04" db="EMBL/GenBank/DDBJ databases">
        <title>Sphingomonas psychrotolerans sp. nov., isolated from soil in the Tianshan Mountains, Xinjiang, China.</title>
        <authorList>
            <person name="Luo Y."/>
            <person name="Sheng H."/>
        </authorList>
    </citation>
    <scope>NUCLEOTIDE SEQUENCE [LARGE SCALE GENOMIC DNA]</scope>
    <source>
        <strain evidence="6 7">KIS18-15</strain>
    </source>
</reference>
<keyword evidence="3" id="KW-0812">Transmembrane</keyword>
<evidence type="ECO:0000256" key="1">
    <source>
        <dbReference type="ARBA" id="ARBA00004196"/>
    </source>
</evidence>
<dbReference type="SUPFAM" id="SSF56954">
    <property type="entry name" value="Outer membrane efflux proteins (OEP)"/>
    <property type="match status" value="1"/>
</dbReference>
<dbReference type="Gene3D" id="2.40.50.100">
    <property type="match status" value="1"/>
</dbReference>
<proteinExistence type="predicted"/>
<feature type="transmembrane region" description="Helical" evidence="3">
    <location>
        <begin position="41"/>
        <end position="60"/>
    </location>
</feature>
<dbReference type="Gene3D" id="2.40.30.170">
    <property type="match status" value="1"/>
</dbReference>
<comment type="caution">
    <text evidence="6">The sequence shown here is derived from an EMBL/GenBank/DDBJ whole genome shotgun (WGS) entry which is preliminary data.</text>
</comment>
<dbReference type="Gene3D" id="1.10.287.470">
    <property type="entry name" value="Helix hairpin bin"/>
    <property type="match status" value="1"/>
</dbReference>
<dbReference type="RefSeq" id="WP_135983524.1">
    <property type="nucleotide sequence ID" value="NZ_JAASQM010000002.1"/>
</dbReference>
<gene>
    <name evidence="6" type="ORF">E5A74_06950</name>
</gene>
<dbReference type="OrthoDB" id="9811754at2"/>
<evidence type="ECO:0000259" key="4">
    <source>
        <dbReference type="Pfam" id="PF25917"/>
    </source>
</evidence>
<dbReference type="Pfam" id="PF25917">
    <property type="entry name" value="BSH_RND"/>
    <property type="match status" value="1"/>
</dbReference>
<dbReference type="GO" id="GO:0030313">
    <property type="term" value="C:cell envelope"/>
    <property type="evidence" value="ECO:0007669"/>
    <property type="project" value="UniProtKB-SubCell"/>
</dbReference>
<keyword evidence="3" id="KW-1133">Transmembrane helix</keyword>
<sequence>MADADPKIQKQPEEAITIEQPAVAEAPEVVEAKPRRSWLRALLMFGVPLLLIAVVGYFYMTSGKSVSTDNAYVQQDKVSVSTDVAGRIVAVGVRENQLVHAGDLLFRIDPEPYRIAVQQAQAAIAAAQVQLNTDKVSYQGTGADIEAARSAVAQAQETFGRQAALMKRGFTTRANYDASQHALEQAQAQLQNARSDAAEARAKLATGAAVPGENPAIAAARVQLAKAQLDLARTDVRAPIDGIISQTKSLQVGAQMITGLPAVTIVSNKPAWIDANFKETDLDHMHVGQCALVSFDAYPHLKLKGHVESIGAGTGSEFSVLPAQNANGNWVKVTQRVPVRIAIDGKSPREMIAGLSADVDVKFEGACE</sequence>
<name>A0A4S1WMK3_9SPHN</name>
<evidence type="ECO:0000256" key="2">
    <source>
        <dbReference type="SAM" id="Coils"/>
    </source>
</evidence>
<evidence type="ECO:0000313" key="7">
    <source>
        <dbReference type="Proteomes" id="UP000309848"/>
    </source>
</evidence>
<dbReference type="InterPro" id="IPR058634">
    <property type="entry name" value="AaeA-lik-b-barrel"/>
</dbReference>
<keyword evidence="2" id="KW-0175">Coiled coil</keyword>
<evidence type="ECO:0000259" key="5">
    <source>
        <dbReference type="Pfam" id="PF25963"/>
    </source>
</evidence>
<dbReference type="InterPro" id="IPR058625">
    <property type="entry name" value="MdtA-like_BSH"/>
</dbReference>
<feature type="coiled-coil region" evidence="2">
    <location>
        <begin position="176"/>
        <end position="203"/>
    </location>
</feature>
<protein>
    <submittedName>
        <fullName evidence="6">HlyD family secretion protein</fullName>
    </submittedName>
</protein>
<dbReference type="GO" id="GO:0055085">
    <property type="term" value="P:transmembrane transport"/>
    <property type="evidence" value="ECO:0007669"/>
    <property type="project" value="InterPro"/>
</dbReference>
<dbReference type="PANTHER" id="PTHR30386">
    <property type="entry name" value="MEMBRANE FUSION SUBUNIT OF EMRAB-TOLC MULTIDRUG EFFLUX PUMP"/>
    <property type="match status" value="1"/>
</dbReference>
<dbReference type="InterPro" id="IPR050739">
    <property type="entry name" value="MFP"/>
</dbReference>
<dbReference type="SUPFAM" id="SSF111369">
    <property type="entry name" value="HlyD-like secretion proteins"/>
    <property type="match status" value="2"/>
</dbReference>
<dbReference type="EMBL" id="SRXU01000002">
    <property type="protein sequence ID" value="TGX44509.1"/>
    <property type="molecule type" value="Genomic_DNA"/>
</dbReference>
<comment type="subcellular location">
    <subcellularLocation>
        <location evidence="1">Cell envelope</location>
    </subcellularLocation>
</comment>
<organism evidence="6 7">
    <name type="scientific">Sphingomonas naasensis</name>
    <dbReference type="NCBI Taxonomy" id="1344951"/>
    <lineage>
        <taxon>Bacteria</taxon>
        <taxon>Pseudomonadati</taxon>
        <taxon>Pseudomonadota</taxon>
        <taxon>Alphaproteobacteria</taxon>
        <taxon>Sphingomonadales</taxon>
        <taxon>Sphingomonadaceae</taxon>
        <taxon>Sphingomonas</taxon>
    </lineage>
</organism>
<dbReference type="Proteomes" id="UP000309848">
    <property type="component" value="Unassembled WGS sequence"/>
</dbReference>
<dbReference type="Pfam" id="PF25963">
    <property type="entry name" value="Beta-barrel_AAEA"/>
    <property type="match status" value="1"/>
</dbReference>
<evidence type="ECO:0000256" key="3">
    <source>
        <dbReference type="SAM" id="Phobius"/>
    </source>
</evidence>
<evidence type="ECO:0000313" key="6">
    <source>
        <dbReference type="EMBL" id="TGX44509.1"/>
    </source>
</evidence>